<dbReference type="RefSeq" id="WP_214625604.1">
    <property type="nucleotide sequence ID" value="NZ_JAHGAW010000017.1"/>
</dbReference>
<reference evidence="1" key="1">
    <citation type="submission" date="2021-05" db="EMBL/GenBank/DDBJ databases">
        <title>Genome of Sphingobium sp. strain.</title>
        <authorList>
            <person name="Fan R."/>
        </authorList>
    </citation>
    <scope>NUCLEOTIDE SEQUENCE</scope>
    <source>
        <strain evidence="1">H33</strain>
    </source>
</reference>
<keyword evidence="2" id="KW-1185">Reference proteome</keyword>
<name>A0A9X1IT59_9SPHN</name>
<organism evidence="1 2">
    <name type="scientific">Sphingobium nicotianae</name>
    <dbReference type="NCBI Taxonomy" id="2782607"/>
    <lineage>
        <taxon>Bacteria</taxon>
        <taxon>Pseudomonadati</taxon>
        <taxon>Pseudomonadota</taxon>
        <taxon>Alphaproteobacteria</taxon>
        <taxon>Sphingomonadales</taxon>
        <taxon>Sphingomonadaceae</taxon>
        <taxon>Sphingobium</taxon>
    </lineage>
</organism>
<sequence length="204" mass="21986">MSQLPLPMAWSRRGGQELLIHGANAAAIAFLRDRLSWPSHCTVLVGPPKSGRTLIGEHFAAEAGATIVDDADRADEERLFHLWNEVRDSAGVLLLIATEPPPVWRIALPDLRTRLATAHVARINPPDEAIAAALIAHGLELAGSAFAPDVPEYLARRTPRCYEDIDAVVTRLNTLSLASGGKLSIASARQALCNKDDLDEAQGH</sequence>
<evidence type="ECO:0000313" key="1">
    <source>
        <dbReference type="EMBL" id="MBT2189361.1"/>
    </source>
</evidence>
<evidence type="ECO:0000313" key="2">
    <source>
        <dbReference type="Proteomes" id="UP001138757"/>
    </source>
</evidence>
<comment type="caution">
    <text evidence="1">The sequence shown here is derived from an EMBL/GenBank/DDBJ whole genome shotgun (WGS) entry which is preliminary data.</text>
</comment>
<dbReference type="EMBL" id="JAHGAW010000017">
    <property type="protein sequence ID" value="MBT2189361.1"/>
    <property type="molecule type" value="Genomic_DNA"/>
</dbReference>
<accession>A0A9X1IT59</accession>
<dbReference type="Gene3D" id="3.40.50.300">
    <property type="entry name" value="P-loop containing nucleotide triphosphate hydrolases"/>
    <property type="match status" value="1"/>
</dbReference>
<dbReference type="SUPFAM" id="SSF52540">
    <property type="entry name" value="P-loop containing nucleoside triphosphate hydrolases"/>
    <property type="match status" value="1"/>
</dbReference>
<proteinExistence type="predicted"/>
<gene>
    <name evidence="1" type="ORF">KK488_20615</name>
</gene>
<dbReference type="AlphaFoldDB" id="A0A9X1IT59"/>
<dbReference type="Proteomes" id="UP001138757">
    <property type="component" value="Unassembled WGS sequence"/>
</dbReference>
<dbReference type="InterPro" id="IPR027417">
    <property type="entry name" value="P-loop_NTPase"/>
</dbReference>
<dbReference type="Gene3D" id="1.10.8.60">
    <property type="match status" value="1"/>
</dbReference>
<protein>
    <submittedName>
        <fullName evidence="1">Chromosomal replication initiator DnaA</fullName>
    </submittedName>
</protein>